<evidence type="ECO:0000313" key="4">
    <source>
        <dbReference type="Proteomes" id="UP001154078"/>
    </source>
</evidence>
<reference evidence="3" key="1">
    <citation type="submission" date="2021-12" db="EMBL/GenBank/DDBJ databases">
        <authorList>
            <person name="King R."/>
        </authorList>
    </citation>
    <scope>NUCLEOTIDE SEQUENCE</scope>
</reference>
<keyword evidence="2" id="KW-0472">Membrane</keyword>
<name>A0A9P0FN90_BRAAE</name>
<evidence type="ECO:0000256" key="2">
    <source>
        <dbReference type="SAM" id="Phobius"/>
    </source>
</evidence>
<organism evidence="3 4">
    <name type="scientific">Brassicogethes aeneus</name>
    <name type="common">Rape pollen beetle</name>
    <name type="synonym">Meligethes aeneus</name>
    <dbReference type="NCBI Taxonomy" id="1431903"/>
    <lineage>
        <taxon>Eukaryota</taxon>
        <taxon>Metazoa</taxon>
        <taxon>Ecdysozoa</taxon>
        <taxon>Arthropoda</taxon>
        <taxon>Hexapoda</taxon>
        <taxon>Insecta</taxon>
        <taxon>Pterygota</taxon>
        <taxon>Neoptera</taxon>
        <taxon>Endopterygota</taxon>
        <taxon>Coleoptera</taxon>
        <taxon>Polyphaga</taxon>
        <taxon>Cucujiformia</taxon>
        <taxon>Nitidulidae</taxon>
        <taxon>Meligethinae</taxon>
        <taxon>Brassicogethes</taxon>
    </lineage>
</organism>
<evidence type="ECO:0000256" key="1">
    <source>
        <dbReference type="SAM" id="MobiDB-lite"/>
    </source>
</evidence>
<feature type="region of interest" description="Disordered" evidence="1">
    <location>
        <begin position="235"/>
        <end position="256"/>
    </location>
</feature>
<gene>
    <name evidence="3" type="ORF">MELIAE_LOCUS12629</name>
</gene>
<dbReference type="EMBL" id="OV121140">
    <property type="protein sequence ID" value="CAH0563968.1"/>
    <property type="molecule type" value="Genomic_DNA"/>
</dbReference>
<protein>
    <submittedName>
        <fullName evidence="3">Uncharacterized protein</fullName>
    </submittedName>
</protein>
<dbReference type="AlphaFoldDB" id="A0A9P0FN90"/>
<proteinExistence type="predicted"/>
<keyword evidence="2" id="KW-0812">Transmembrane</keyword>
<accession>A0A9P0FN90</accession>
<feature type="transmembrane region" description="Helical" evidence="2">
    <location>
        <begin position="6"/>
        <end position="27"/>
    </location>
</feature>
<dbReference type="OrthoDB" id="8195429at2759"/>
<dbReference type="Proteomes" id="UP001154078">
    <property type="component" value="Chromosome 9"/>
</dbReference>
<keyword evidence="4" id="KW-1185">Reference proteome</keyword>
<sequence length="256" mass="28136">MALTLFIEWISILYIMVTVLFSETFVYSNQLLFNKIDQRTSCAGLESAGRKKPPPLLRSRTLPAIVVPGVNILHAHLGTQPDEKSPSGRISFSRDDSVALDLRRKSAISRLCTSANYGPERSSDGTILLRVPAPHIVAAKALKVQSPGGSNTALFKIGKLLSQGCSKNQIVVDDTNVTRRLSWERRGTISSRLPRSSSIDSMVEAVWSESQDPPIEPIIIPEKRPSLRPDRTLALVSPSVGRRMKGQRGVNGEWAK</sequence>
<evidence type="ECO:0000313" key="3">
    <source>
        <dbReference type="EMBL" id="CAH0563968.1"/>
    </source>
</evidence>
<keyword evidence="2" id="KW-1133">Transmembrane helix</keyword>